<evidence type="ECO:0000259" key="10">
    <source>
        <dbReference type="PROSITE" id="PS51465"/>
    </source>
</evidence>
<keyword evidence="3" id="KW-0479">Metal-binding</keyword>
<dbReference type="Proteomes" id="UP001152803">
    <property type="component" value="Unassembled WGS sequence"/>
</dbReference>
<evidence type="ECO:0000256" key="6">
    <source>
        <dbReference type="ARBA" id="ARBA00023157"/>
    </source>
</evidence>
<keyword evidence="4 8" id="KW-0732">Signal</keyword>
<dbReference type="GO" id="GO:0005509">
    <property type="term" value="F:calcium ion binding"/>
    <property type="evidence" value="ECO:0007669"/>
    <property type="project" value="InterPro"/>
</dbReference>
<dbReference type="PANTHER" id="PTHR13866">
    <property type="entry name" value="SPARC OSTEONECTIN"/>
    <property type="match status" value="1"/>
</dbReference>
<evidence type="ECO:0000256" key="3">
    <source>
        <dbReference type="ARBA" id="ARBA00022723"/>
    </source>
</evidence>
<evidence type="ECO:0000256" key="5">
    <source>
        <dbReference type="ARBA" id="ARBA00022837"/>
    </source>
</evidence>
<dbReference type="InterPro" id="IPR011992">
    <property type="entry name" value="EF-hand-dom_pair"/>
</dbReference>
<evidence type="ECO:0000256" key="1">
    <source>
        <dbReference type="ARBA" id="ARBA00004498"/>
    </source>
</evidence>
<dbReference type="InterPro" id="IPR019577">
    <property type="entry name" value="SPARC/Testican_Ca-bd-dom"/>
</dbReference>
<comment type="subcellular location">
    <subcellularLocation>
        <location evidence="1">Secreted</location>
        <location evidence="1">Extracellular space</location>
        <location evidence="1">Extracellular matrix</location>
    </subcellularLocation>
</comment>
<feature type="domain" description="Kazal-like" evidence="10">
    <location>
        <begin position="77"/>
        <end position="124"/>
    </location>
</feature>
<dbReference type="EMBL" id="JAFJMO010000018">
    <property type="protein sequence ID" value="KAJ8250252.1"/>
    <property type="molecule type" value="Genomic_DNA"/>
</dbReference>
<dbReference type="GO" id="GO:0050840">
    <property type="term" value="F:extracellular matrix binding"/>
    <property type="evidence" value="ECO:0007669"/>
    <property type="project" value="TreeGrafter"/>
</dbReference>
<dbReference type="Gene3D" id="1.10.238.10">
    <property type="entry name" value="EF-hand"/>
    <property type="match status" value="1"/>
</dbReference>
<dbReference type="SUPFAM" id="SSF47473">
    <property type="entry name" value="EF-hand"/>
    <property type="match status" value="1"/>
</dbReference>
<sequence>MRCIMRLVILVTLALRPETGMGGRAQRKQRLAEESLRPYLGRVSPEDLCDVMTCHSPIGSWCQVVTDGSGTLVPKCVCPQTCPRRGAPVCSALGKTYASECLLRKESCRKRRRTGIVHTGPCVVPREVCTDIELGQFPYRLLDWFLLLSRMGGSHASAPPPQSCLSHAQRTALAQRWFAQLDRNGDGKLSRRDLRKLRYKQMPLERCARRFLRSCDSDRNRKVTLQEWTGCLVDRSERWFQDFMSVKMGSHKLCPVSIPRL</sequence>
<feature type="domain" description="EF-hand" evidence="9">
    <location>
        <begin position="169"/>
        <end position="204"/>
    </location>
</feature>
<evidence type="ECO:0000256" key="8">
    <source>
        <dbReference type="SAM" id="SignalP"/>
    </source>
</evidence>
<dbReference type="PANTHER" id="PTHR13866:SF31">
    <property type="entry name" value="SPARC-LIKE 2"/>
    <property type="match status" value="1"/>
</dbReference>
<keyword evidence="12" id="KW-1185">Reference proteome</keyword>
<keyword evidence="5" id="KW-0106">Calcium</keyword>
<gene>
    <name evidence="11" type="ORF">COCON_G00221740</name>
</gene>
<evidence type="ECO:0000313" key="12">
    <source>
        <dbReference type="Proteomes" id="UP001152803"/>
    </source>
</evidence>
<evidence type="ECO:0000313" key="11">
    <source>
        <dbReference type="EMBL" id="KAJ8250252.1"/>
    </source>
</evidence>
<reference evidence="11" key="1">
    <citation type="journal article" date="2023" name="Science">
        <title>Genome structures resolve the early diversification of teleost fishes.</title>
        <authorList>
            <person name="Parey E."/>
            <person name="Louis A."/>
            <person name="Montfort J."/>
            <person name="Bouchez O."/>
            <person name="Roques C."/>
            <person name="Iampietro C."/>
            <person name="Lluch J."/>
            <person name="Castinel A."/>
            <person name="Donnadieu C."/>
            <person name="Desvignes T."/>
            <person name="Floi Bucao C."/>
            <person name="Jouanno E."/>
            <person name="Wen M."/>
            <person name="Mejri S."/>
            <person name="Dirks R."/>
            <person name="Jansen H."/>
            <person name="Henkel C."/>
            <person name="Chen W.J."/>
            <person name="Zahm M."/>
            <person name="Cabau C."/>
            <person name="Klopp C."/>
            <person name="Thompson A.W."/>
            <person name="Robinson-Rechavi M."/>
            <person name="Braasch I."/>
            <person name="Lecointre G."/>
            <person name="Bobe J."/>
            <person name="Postlethwait J.H."/>
            <person name="Berthelot C."/>
            <person name="Roest Crollius H."/>
            <person name="Guiguen Y."/>
        </authorList>
    </citation>
    <scope>NUCLEOTIDE SEQUENCE</scope>
    <source>
        <strain evidence="11">Concon-B</strain>
    </source>
</reference>
<keyword evidence="6" id="KW-1015">Disulfide bond</keyword>
<dbReference type="PROSITE" id="PS50222">
    <property type="entry name" value="EF_HAND_2"/>
    <property type="match status" value="1"/>
</dbReference>
<dbReference type="GO" id="GO:0005518">
    <property type="term" value="F:collagen binding"/>
    <property type="evidence" value="ECO:0007669"/>
    <property type="project" value="TreeGrafter"/>
</dbReference>
<keyword evidence="7" id="KW-0325">Glycoprotein</keyword>
<accession>A0A9Q1CWN1</accession>
<dbReference type="InterPro" id="IPR036058">
    <property type="entry name" value="Kazal_dom_sf"/>
</dbReference>
<feature type="chain" id="PRO_5040231913" description="SPARC-like" evidence="8">
    <location>
        <begin position="23"/>
        <end position="261"/>
    </location>
</feature>
<evidence type="ECO:0000259" key="9">
    <source>
        <dbReference type="PROSITE" id="PS50222"/>
    </source>
</evidence>
<dbReference type="SMART" id="SM00280">
    <property type="entry name" value="KAZAL"/>
    <property type="match status" value="1"/>
</dbReference>
<comment type="caution">
    <text evidence="11">The sequence shown here is derived from an EMBL/GenBank/DDBJ whole genome shotgun (WGS) entry which is preliminary data.</text>
</comment>
<dbReference type="Gene3D" id="3.30.60.30">
    <property type="match status" value="1"/>
</dbReference>
<evidence type="ECO:0000256" key="7">
    <source>
        <dbReference type="ARBA" id="ARBA00023180"/>
    </source>
</evidence>
<dbReference type="GO" id="GO:0005615">
    <property type="term" value="C:extracellular space"/>
    <property type="evidence" value="ECO:0007669"/>
    <property type="project" value="TreeGrafter"/>
</dbReference>
<dbReference type="Pfam" id="PF10591">
    <property type="entry name" value="SPARC_Ca_bdg"/>
    <property type="match status" value="1"/>
</dbReference>
<dbReference type="InterPro" id="IPR002048">
    <property type="entry name" value="EF_hand_dom"/>
</dbReference>
<dbReference type="CDD" id="cd00252">
    <property type="entry name" value="EFh_SPARC_EC"/>
    <property type="match status" value="1"/>
</dbReference>
<keyword evidence="2" id="KW-0964">Secreted</keyword>
<evidence type="ECO:0000256" key="4">
    <source>
        <dbReference type="ARBA" id="ARBA00022729"/>
    </source>
</evidence>
<feature type="signal peptide" evidence="8">
    <location>
        <begin position="1"/>
        <end position="22"/>
    </location>
</feature>
<evidence type="ECO:0008006" key="13">
    <source>
        <dbReference type="Google" id="ProtNLM"/>
    </source>
</evidence>
<evidence type="ECO:0000256" key="2">
    <source>
        <dbReference type="ARBA" id="ARBA00022525"/>
    </source>
</evidence>
<dbReference type="AlphaFoldDB" id="A0A9Q1CWN1"/>
<proteinExistence type="predicted"/>
<dbReference type="PROSITE" id="PS00018">
    <property type="entry name" value="EF_HAND_1"/>
    <property type="match status" value="2"/>
</dbReference>
<organism evidence="11 12">
    <name type="scientific">Conger conger</name>
    <name type="common">Conger eel</name>
    <name type="synonym">Muraena conger</name>
    <dbReference type="NCBI Taxonomy" id="82655"/>
    <lineage>
        <taxon>Eukaryota</taxon>
        <taxon>Metazoa</taxon>
        <taxon>Chordata</taxon>
        <taxon>Craniata</taxon>
        <taxon>Vertebrata</taxon>
        <taxon>Euteleostomi</taxon>
        <taxon>Actinopterygii</taxon>
        <taxon>Neopterygii</taxon>
        <taxon>Teleostei</taxon>
        <taxon>Anguilliformes</taxon>
        <taxon>Congridae</taxon>
        <taxon>Conger</taxon>
    </lineage>
</organism>
<name>A0A9Q1CWN1_CONCO</name>
<dbReference type="SUPFAM" id="SSF100895">
    <property type="entry name" value="Kazal-type serine protease inhibitors"/>
    <property type="match status" value="1"/>
</dbReference>
<dbReference type="Pfam" id="PF07648">
    <property type="entry name" value="Kazal_2"/>
    <property type="match status" value="1"/>
</dbReference>
<dbReference type="InterPro" id="IPR018247">
    <property type="entry name" value="EF_Hand_1_Ca_BS"/>
</dbReference>
<dbReference type="InterPro" id="IPR002350">
    <property type="entry name" value="Kazal_dom"/>
</dbReference>
<dbReference type="OrthoDB" id="88467at2759"/>
<dbReference type="CDD" id="cd00104">
    <property type="entry name" value="KAZAL_FS"/>
    <property type="match status" value="1"/>
</dbReference>
<protein>
    <recommendedName>
        <fullName evidence="13">SPARC-like</fullName>
    </recommendedName>
</protein>
<dbReference type="PROSITE" id="PS51465">
    <property type="entry name" value="KAZAL_2"/>
    <property type="match status" value="1"/>
</dbReference>